<evidence type="ECO:0000256" key="1">
    <source>
        <dbReference type="SAM" id="MobiDB-lite"/>
    </source>
</evidence>
<feature type="region of interest" description="Disordered" evidence="1">
    <location>
        <begin position="112"/>
        <end position="131"/>
    </location>
</feature>
<protein>
    <recommendedName>
        <fullName evidence="4">1,4-alpha-glucan branching enzyme</fullName>
    </recommendedName>
</protein>
<dbReference type="AlphaFoldDB" id="A0A5J5JZZ4"/>
<keyword evidence="3" id="KW-1185">Reference proteome</keyword>
<reference evidence="2 3" key="1">
    <citation type="submission" date="2019-09" db="EMBL/GenBank/DDBJ databases">
        <title>Screening of Novel Bioactive Compounds from Soil-Associated.</title>
        <authorList>
            <person name="Gong X."/>
        </authorList>
    </citation>
    <scope>NUCLEOTIDE SEQUENCE [LARGE SCALE GENOMIC DNA]</scope>
    <source>
        <strain evidence="2 3">Gxj-6</strain>
    </source>
</reference>
<dbReference type="EMBL" id="VYTZ01000007">
    <property type="protein sequence ID" value="KAA9376880.1"/>
    <property type="molecule type" value="Genomic_DNA"/>
</dbReference>
<feature type="region of interest" description="Disordered" evidence="1">
    <location>
        <begin position="1"/>
        <end position="74"/>
    </location>
</feature>
<proteinExistence type="predicted"/>
<dbReference type="Proteomes" id="UP000327011">
    <property type="component" value="Unassembled WGS sequence"/>
</dbReference>
<evidence type="ECO:0000313" key="3">
    <source>
        <dbReference type="Proteomes" id="UP000327011"/>
    </source>
</evidence>
<evidence type="ECO:0000313" key="2">
    <source>
        <dbReference type="EMBL" id="KAA9376880.1"/>
    </source>
</evidence>
<feature type="compositionally biased region" description="Gly residues" evidence="1">
    <location>
        <begin position="1"/>
        <end position="11"/>
    </location>
</feature>
<sequence>MGGASESGGAAGRRHPVTGEHKYEQEITSADEHEERPGRSLVTTDHEVIRRWAEDRDATPATVPGTEREGRPGVLRFDFPGHGGEDLKRVSWDEWFGTFEERGLDFVYQEHRKDGSPSNFFRLENPGRQDA</sequence>
<accession>A0A5J5JZZ4</accession>
<gene>
    <name evidence="2" type="ORF">F5972_20650</name>
</gene>
<name>A0A5J5JZZ4_9ACTN</name>
<feature type="compositionally biased region" description="Basic and acidic residues" evidence="1">
    <location>
        <begin position="17"/>
        <end position="58"/>
    </location>
</feature>
<dbReference type="RefSeq" id="WP_150935232.1">
    <property type="nucleotide sequence ID" value="NZ_VYTZ01000007.1"/>
</dbReference>
<organism evidence="2 3">
    <name type="scientific">Microbispora cellulosiformans</name>
    <dbReference type="NCBI Taxonomy" id="2614688"/>
    <lineage>
        <taxon>Bacteria</taxon>
        <taxon>Bacillati</taxon>
        <taxon>Actinomycetota</taxon>
        <taxon>Actinomycetes</taxon>
        <taxon>Streptosporangiales</taxon>
        <taxon>Streptosporangiaceae</taxon>
        <taxon>Microbispora</taxon>
    </lineage>
</organism>
<evidence type="ECO:0008006" key="4">
    <source>
        <dbReference type="Google" id="ProtNLM"/>
    </source>
</evidence>
<comment type="caution">
    <text evidence="2">The sequence shown here is derived from an EMBL/GenBank/DDBJ whole genome shotgun (WGS) entry which is preliminary data.</text>
</comment>